<dbReference type="EMBL" id="CP016809">
    <property type="protein sequence ID" value="ANY73481.1"/>
    <property type="molecule type" value="Genomic_DNA"/>
</dbReference>
<keyword evidence="2" id="KW-0805">Transcription regulation</keyword>
<keyword evidence="10" id="KW-1185">Reference proteome</keyword>
<reference evidence="8" key="1">
    <citation type="submission" date="2016-08" db="EMBL/GenBank/DDBJ databases">
        <title>Complete Genome Seqeunce of Paenibacillus sp. nov. IHBB 9852 from high altitute lake of Indian trans-Himalayas.</title>
        <authorList>
            <person name="Kiran S."/>
            <person name="Swarnkar M.K."/>
            <person name="Rana A."/>
            <person name="Tewari R."/>
            <person name="Gulati A."/>
        </authorList>
    </citation>
    <scope>NUCLEOTIDE SEQUENCE [LARGE SCALE GENOMIC DNA]</scope>
    <source>
        <strain evidence="8">IHBB 9852</strain>
    </source>
</reference>
<evidence type="ECO:0000256" key="4">
    <source>
        <dbReference type="ARBA" id="ARBA00023163"/>
    </source>
</evidence>
<dbReference type="InterPro" id="IPR039420">
    <property type="entry name" value="WalR-like"/>
</dbReference>
<dbReference type="GO" id="GO:0003677">
    <property type="term" value="F:DNA binding"/>
    <property type="evidence" value="ECO:0007669"/>
    <property type="project" value="UniProtKB-KW"/>
</dbReference>
<dbReference type="InterPro" id="IPR000792">
    <property type="entry name" value="Tscrpt_reg_LuxR_C"/>
</dbReference>
<dbReference type="KEGG" id="pib:BBD41_13300"/>
<dbReference type="Pfam" id="PF00072">
    <property type="entry name" value="Response_reg"/>
    <property type="match status" value="1"/>
</dbReference>
<dbReference type="PROSITE" id="PS50043">
    <property type="entry name" value="HTH_LUXR_2"/>
    <property type="match status" value="1"/>
</dbReference>
<dbReference type="Pfam" id="PF00196">
    <property type="entry name" value="GerE"/>
    <property type="match status" value="1"/>
</dbReference>
<dbReference type="SUPFAM" id="SSF52172">
    <property type="entry name" value="CheY-like"/>
    <property type="match status" value="1"/>
</dbReference>
<dbReference type="SMART" id="SM00421">
    <property type="entry name" value="HTH_LUXR"/>
    <property type="match status" value="1"/>
</dbReference>
<dbReference type="CDD" id="cd06170">
    <property type="entry name" value="LuxR_C_like"/>
    <property type="match status" value="1"/>
</dbReference>
<feature type="modified residue" description="4-aspartylphosphate" evidence="5">
    <location>
        <position position="55"/>
    </location>
</feature>
<keyword evidence="3 8" id="KW-0238">DNA-binding</keyword>
<dbReference type="AlphaFoldDB" id="A0A1B2E0M0"/>
<proteinExistence type="predicted"/>
<dbReference type="Proteomes" id="UP000189059">
    <property type="component" value="Unassembled WGS sequence"/>
</dbReference>
<gene>
    <name evidence="9" type="ORF">BBD40_27730</name>
    <name evidence="8" type="ORF">BBD41_13300</name>
</gene>
<organism evidence="8">
    <name type="scientific">Paenibacillus ihbetae</name>
    <dbReference type="NCBI Taxonomy" id="1870820"/>
    <lineage>
        <taxon>Bacteria</taxon>
        <taxon>Bacillati</taxon>
        <taxon>Bacillota</taxon>
        <taxon>Bacilli</taxon>
        <taxon>Bacillales</taxon>
        <taxon>Paenibacillaceae</taxon>
        <taxon>Paenibacillus</taxon>
    </lineage>
</organism>
<dbReference type="InterPro" id="IPR001789">
    <property type="entry name" value="Sig_transdc_resp-reg_receiver"/>
</dbReference>
<evidence type="ECO:0000259" key="7">
    <source>
        <dbReference type="PROSITE" id="PS50110"/>
    </source>
</evidence>
<dbReference type="CDD" id="cd19930">
    <property type="entry name" value="REC_DesR-like"/>
    <property type="match status" value="1"/>
</dbReference>
<evidence type="ECO:0000313" key="10">
    <source>
        <dbReference type="Proteomes" id="UP000189059"/>
    </source>
</evidence>
<dbReference type="RefSeq" id="WP_077570538.1">
    <property type="nucleotide sequence ID" value="NZ_CP016809.1"/>
</dbReference>
<protein>
    <submittedName>
        <fullName evidence="8">DNA-binding response regulator</fullName>
    </submittedName>
</protein>
<evidence type="ECO:0000259" key="6">
    <source>
        <dbReference type="PROSITE" id="PS50043"/>
    </source>
</evidence>
<dbReference type="SMART" id="SM00448">
    <property type="entry name" value="REC"/>
    <property type="match status" value="1"/>
</dbReference>
<evidence type="ECO:0000313" key="8">
    <source>
        <dbReference type="EMBL" id="ANY73481.1"/>
    </source>
</evidence>
<dbReference type="GO" id="GO:0006355">
    <property type="term" value="P:regulation of DNA-templated transcription"/>
    <property type="evidence" value="ECO:0007669"/>
    <property type="project" value="InterPro"/>
</dbReference>
<dbReference type="GO" id="GO:0000160">
    <property type="term" value="P:phosphorelay signal transduction system"/>
    <property type="evidence" value="ECO:0007669"/>
    <property type="project" value="InterPro"/>
</dbReference>
<sequence length="201" mass="22201">MSIRVVIAEDQRMLRGALASLLDFEEDIDVVGQAGNGDEALSLIAAHRPDICLLDIEMPVRSGLEVAEEIKRLGCECRVIILTTFARPGYFERAVQAGVQGYLLKDEPSERLAEAIRRVMDGRREVSPELVFGTMRDANPLTEREREVLRLAAGGSSSSEIAAKLHLSYGTVRNYMSEILSKLGAKNRIEAITTAEEKGWI</sequence>
<dbReference type="OrthoDB" id="9780153at2"/>
<dbReference type="InterPro" id="IPR011006">
    <property type="entry name" value="CheY-like_superfamily"/>
</dbReference>
<evidence type="ECO:0000256" key="5">
    <source>
        <dbReference type="PROSITE-ProRule" id="PRU00169"/>
    </source>
</evidence>
<dbReference type="PANTHER" id="PTHR43214">
    <property type="entry name" value="TWO-COMPONENT RESPONSE REGULATOR"/>
    <property type="match status" value="1"/>
</dbReference>
<name>A0A1B2E0M0_9BACL</name>
<keyword evidence="1 5" id="KW-0597">Phosphoprotein</keyword>
<evidence type="ECO:0000256" key="2">
    <source>
        <dbReference type="ARBA" id="ARBA00023015"/>
    </source>
</evidence>
<dbReference type="InterPro" id="IPR016032">
    <property type="entry name" value="Sig_transdc_resp-reg_C-effctor"/>
</dbReference>
<evidence type="ECO:0000256" key="3">
    <source>
        <dbReference type="ARBA" id="ARBA00023125"/>
    </source>
</evidence>
<dbReference type="PRINTS" id="PR00038">
    <property type="entry name" value="HTHLUXR"/>
</dbReference>
<dbReference type="PANTHER" id="PTHR43214:SF42">
    <property type="entry name" value="TRANSCRIPTIONAL REGULATORY PROTEIN DESR"/>
    <property type="match status" value="1"/>
</dbReference>
<evidence type="ECO:0000256" key="1">
    <source>
        <dbReference type="ARBA" id="ARBA00022553"/>
    </source>
</evidence>
<evidence type="ECO:0000313" key="9">
    <source>
        <dbReference type="EMBL" id="OOC59407.1"/>
    </source>
</evidence>
<keyword evidence="4" id="KW-0804">Transcription</keyword>
<dbReference type="SUPFAM" id="SSF46894">
    <property type="entry name" value="C-terminal effector domain of the bipartite response regulators"/>
    <property type="match status" value="1"/>
</dbReference>
<dbReference type="EMBL" id="MRVI01000002">
    <property type="protein sequence ID" value="OOC59407.1"/>
    <property type="molecule type" value="Genomic_DNA"/>
</dbReference>
<dbReference type="Gene3D" id="3.40.50.2300">
    <property type="match status" value="1"/>
</dbReference>
<accession>A0A1B2E0M0</accession>
<feature type="domain" description="HTH luxR-type" evidence="6">
    <location>
        <begin position="134"/>
        <end position="199"/>
    </location>
</feature>
<reference evidence="9 10" key="2">
    <citation type="submission" date="2016-12" db="EMBL/GenBank/DDBJ databases">
        <title>Genome sequencing and description of Paenibacillus sp. nov. from high altitude lake in the Indian Trans- Himalayas.</title>
        <authorList>
            <person name="Kiran S."/>
            <person name="Swarnkar M.K."/>
            <person name="Rana A."/>
            <person name="Tewari R."/>
            <person name="Gulati A."/>
        </authorList>
    </citation>
    <scope>NUCLEOTIDE SEQUENCE [LARGE SCALE GENOMIC DNA]</scope>
    <source>
        <strain evidence="9 10">IHBB 9951</strain>
    </source>
</reference>
<feature type="domain" description="Response regulatory" evidence="7">
    <location>
        <begin position="4"/>
        <end position="120"/>
    </location>
</feature>
<dbReference type="PROSITE" id="PS50110">
    <property type="entry name" value="RESPONSE_REGULATORY"/>
    <property type="match status" value="1"/>
</dbReference>